<accession>A0AAW1RB40</accession>
<dbReference type="Proteomes" id="UP001438707">
    <property type="component" value="Unassembled WGS sequence"/>
</dbReference>
<name>A0AAW1RB40_9CHLO</name>
<evidence type="ECO:0000313" key="3">
    <source>
        <dbReference type="EMBL" id="KAK9830843.1"/>
    </source>
</evidence>
<dbReference type="Gene3D" id="3.30.710.10">
    <property type="entry name" value="Potassium Channel Kv1.1, Chain A"/>
    <property type="match status" value="1"/>
</dbReference>
<dbReference type="SMART" id="SM00225">
    <property type="entry name" value="BTB"/>
    <property type="match status" value="1"/>
</dbReference>
<dbReference type="GO" id="GO:0051260">
    <property type="term" value="P:protein homooligomerization"/>
    <property type="evidence" value="ECO:0007669"/>
    <property type="project" value="InterPro"/>
</dbReference>
<proteinExistence type="predicted"/>
<comment type="pathway">
    <text evidence="1">Protein modification; protein ubiquitination.</text>
</comment>
<dbReference type="InterPro" id="IPR011333">
    <property type="entry name" value="SKP1/BTB/POZ_sf"/>
</dbReference>
<dbReference type="EMBL" id="JALJOS010000015">
    <property type="protein sequence ID" value="KAK9830843.1"/>
    <property type="molecule type" value="Genomic_DNA"/>
</dbReference>
<dbReference type="InterPro" id="IPR003131">
    <property type="entry name" value="T1-type_BTB"/>
</dbReference>
<gene>
    <name evidence="3" type="ORF">WJX74_009566</name>
</gene>
<evidence type="ECO:0000313" key="4">
    <source>
        <dbReference type="Proteomes" id="UP001438707"/>
    </source>
</evidence>
<protein>
    <recommendedName>
        <fullName evidence="2">BTB domain-containing protein</fullName>
    </recommendedName>
</protein>
<dbReference type="Pfam" id="PF02214">
    <property type="entry name" value="BTB_2"/>
    <property type="match status" value="1"/>
</dbReference>
<reference evidence="3 4" key="1">
    <citation type="journal article" date="2024" name="Nat. Commun.">
        <title>Phylogenomics reveals the evolutionary origins of lichenization in chlorophyte algae.</title>
        <authorList>
            <person name="Puginier C."/>
            <person name="Libourel C."/>
            <person name="Otte J."/>
            <person name="Skaloud P."/>
            <person name="Haon M."/>
            <person name="Grisel S."/>
            <person name="Petersen M."/>
            <person name="Berrin J.G."/>
            <person name="Delaux P.M."/>
            <person name="Dal Grande F."/>
            <person name="Keller J."/>
        </authorList>
    </citation>
    <scope>NUCLEOTIDE SEQUENCE [LARGE SCALE GENOMIC DNA]</scope>
    <source>
        <strain evidence="3 4">SAG 2145</strain>
    </source>
</reference>
<dbReference type="AlphaFoldDB" id="A0AAW1RB40"/>
<feature type="domain" description="BTB" evidence="2">
    <location>
        <begin position="2"/>
        <end position="104"/>
    </location>
</feature>
<keyword evidence="4" id="KW-1185">Reference proteome</keyword>
<organism evidence="3 4">
    <name type="scientific">Apatococcus lobatus</name>
    <dbReference type="NCBI Taxonomy" id="904363"/>
    <lineage>
        <taxon>Eukaryota</taxon>
        <taxon>Viridiplantae</taxon>
        <taxon>Chlorophyta</taxon>
        <taxon>core chlorophytes</taxon>
        <taxon>Trebouxiophyceae</taxon>
        <taxon>Chlorellales</taxon>
        <taxon>Chlorellaceae</taxon>
        <taxon>Apatococcus</taxon>
    </lineage>
</organism>
<sequence>MTVVELSVGGAKFTTTRATLTREPESMLARMFDGGLPPCQKDSKGRYVIDRNGTAFGYVLDYLRGEPTRSPYTSQERSQLFADAEYYQLQGLQAQLAANGALCTPSSLPGPPQTEIWSHMTAMEAKSAAIMRSVASAADPQLYFAAKEFVLSGFWSVLQNLSSPGRLADWSATYRYFRLQIYNVEQDEKPISSSYAWRLFPDKWQTNWLQPKLPNELQQVFLDNAYTLQYDLDNMGYYLDVQRGQSGYHEGKIMRIALHFGSQCL</sequence>
<evidence type="ECO:0000256" key="1">
    <source>
        <dbReference type="ARBA" id="ARBA00004906"/>
    </source>
</evidence>
<comment type="caution">
    <text evidence="3">The sequence shown here is derived from an EMBL/GenBank/DDBJ whole genome shotgun (WGS) entry which is preliminary data.</text>
</comment>
<dbReference type="SUPFAM" id="SSF54695">
    <property type="entry name" value="POZ domain"/>
    <property type="match status" value="1"/>
</dbReference>
<dbReference type="PANTHER" id="PTHR14499">
    <property type="entry name" value="POTASSIUM CHANNEL TETRAMERIZATION DOMAIN-CONTAINING"/>
    <property type="match status" value="1"/>
</dbReference>
<evidence type="ECO:0000259" key="2">
    <source>
        <dbReference type="SMART" id="SM00225"/>
    </source>
</evidence>
<dbReference type="PANTHER" id="PTHR14499:SF136">
    <property type="entry name" value="GH08630P"/>
    <property type="match status" value="1"/>
</dbReference>
<dbReference type="InterPro" id="IPR000210">
    <property type="entry name" value="BTB/POZ_dom"/>
</dbReference>